<dbReference type="Proteomes" id="UP001341840">
    <property type="component" value="Unassembled WGS sequence"/>
</dbReference>
<proteinExistence type="predicted"/>
<accession>A0ABU6RHS5</accession>
<keyword evidence="2" id="KW-1185">Reference proteome</keyword>
<reference evidence="1 2" key="1">
    <citation type="journal article" date="2023" name="Plants (Basel)">
        <title>Bridging the Gap: Combining Genomics and Transcriptomics Approaches to Understand Stylosanthes scabra, an Orphan Legume from the Brazilian Caatinga.</title>
        <authorList>
            <person name="Ferreira-Neto J.R.C."/>
            <person name="da Silva M.D."/>
            <person name="Binneck E."/>
            <person name="de Melo N.F."/>
            <person name="da Silva R.H."/>
            <person name="de Melo A.L.T.M."/>
            <person name="Pandolfi V."/>
            <person name="Bustamante F.O."/>
            <person name="Brasileiro-Vidal A.C."/>
            <person name="Benko-Iseppon A.M."/>
        </authorList>
    </citation>
    <scope>NUCLEOTIDE SEQUENCE [LARGE SCALE GENOMIC DNA]</scope>
    <source>
        <tissue evidence="1">Leaves</tissue>
    </source>
</reference>
<organism evidence="1 2">
    <name type="scientific">Stylosanthes scabra</name>
    <dbReference type="NCBI Taxonomy" id="79078"/>
    <lineage>
        <taxon>Eukaryota</taxon>
        <taxon>Viridiplantae</taxon>
        <taxon>Streptophyta</taxon>
        <taxon>Embryophyta</taxon>
        <taxon>Tracheophyta</taxon>
        <taxon>Spermatophyta</taxon>
        <taxon>Magnoliopsida</taxon>
        <taxon>eudicotyledons</taxon>
        <taxon>Gunneridae</taxon>
        <taxon>Pentapetalae</taxon>
        <taxon>rosids</taxon>
        <taxon>fabids</taxon>
        <taxon>Fabales</taxon>
        <taxon>Fabaceae</taxon>
        <taxon>Papilionoideae</taxon>
        <taxon>50 kb inversion clade</taxon>
        <taxon>dalbergioids sensu lato</taxon>
        <taxon>Dalbergieae</taxon>
        <taxon>Pterocarpus clade</taxon>
        <taxon>Stylosanthes</taxon>
    </lineage>
</organism>
<protein>
    <recommendedName>
        <fullName evidence="3">Serine-threonine/tyrosine-protein kinase catalytic domain-containing protein</fullName>
    </recommendedName>
</protein>
<feature type="non-terminal residue" evidence="1">
    <location>
        <position position="1"/>
    </location>
</feature>
<evidence type="ECO:0000313" key="1">
    <source>
        <dbReference type="EMBL" id="MED6123572.1"/>
    </source>
</evidence>
<gene>
    <name evidence="1" type="ORF">PIB30_050319</name>
</gene>
<evidence type="ECO:0008006" key="3">
    <source>
        <dbReference type="Google" id="ProtNLM"/>
    </source>
</evidence>
<comment type="caution">
    <text evidence="1">The sequence shown here is derived from an EMBL/GenBank/DDBJ whole genome shotgun (WGS) entry which is preliminary data.</text>
</comment>
<sequence>IAMEVVEGKLRPTLPSDDANLMKDLIDLINFCWDGDSSKRPPFRAITRTLEIYVRKLYQTIAIA</sequence>
<dbReference type="Gene3D" id="1.10.510.10">
    <property type="entry name" value="Transferase(Phosphotransferase) domain 1"/>
    <property type="match status" value="1"/>
</dbReference>
<dbReference type="EMBL" id="JASCZI010030553">
    <property type="protein sequence ID" value="MED6123572.1"/>
    <property type="molecule type" value="Genomic_DNA"/>
</dbReference>
<name>A0ABU6RHS5_9FABA</name>
<evidence type="ECO:0000313" key="2">
    <source>
        <dbReference type="Proteomes" id="UP001341840"/>
    </source>
</evidence>